<protein>
    <submittedName>
        <fullName evidence="6">Methyl-accepting chemotaxis sensory transducer</fullName>
    </submittedName>
</protein>
<feature type="transmembrane region" description="Helical" evidence="4">
    <location>
        <begin position="103"/>
        <end position="122"/>
    </location>
</feature>
<evidence type="ECO:0000256" key="1">
    <source>
        <dbReference type="ARBA" id="ARBA00023224"/>
    </source>
</evidence>
<evidence type="ECO:0000313" key="6">
    <source>
        <dbReference type="EMBL" id="PYY26918.1"/>
    </source>
</evidence>
<keyword evidence="4" id="KW-0472">Membrane</keyword>
<organism evidence="6 7">
    <name type="scientific">Paenibacillus illinoisensis</name>
    <dbReference type="NCBI Taxonomy" id="59845"/>
    <lineage>
        <taxon>Bacteria</taxon>
        <taxon>Bacillati</taxon>
        <taxon>Bacillota</taxon>
        <taxon>Bacilli</taxon>
        <taxon>Bacillales</taxon>
        <taxon>Paenibacillaceae</taxon>
        <taxon>Paenibacillus</taxon>
    </lineage>
</organism>
<dbReference type="AlphaFoldDB" id="A0A2W0CGF3"/>
<dbReference type="PANTHER" id="PTHR32089:SF112">
    <property type="entry name" value="LYSOZYME-LIKE PROTEIN-RELATED"/>
    <property type="match status" value="1"/>
</dbReference>
<dbReference type="RefSeq" id="WP_110821894.1">
    <property type="nucleotide sequence ID" value="NZ_PRLG01000028.1"/>
</dbReference>
<dbReference type="InterPro" id="IPR004089">
    <property type="entry name" value="MCPsignal_dom"/>
</dbReference>
<reference evidence="6 7" key="1">
    <citation type="submission" date="2018-01" db="EMBL/GenBank/DDBJ databases">
        <title>Genome sequence of the PGP bacterium Paenibacillus illinoisensis E3.</title>
        <authorList>
            <person name="Rolli E."/>
            <person name="Marasco R."/>
            <person name="Bessem C."/>
            <person name="Michoud G."/>
            <person name="Gaiarsa S."/>
            <person name="Borin S."/>
            <person name="Daffonchio D."/>
        </authorList>
    </citation>
    <scope>NUCLEOTIDE SEQUENCE [LARGE SCALE GENOMIC DNA]</scope>
    <source>
        <strain evidence="6 7">E3</strain>
    </source>
</reference>
<evidence type="ECO:0000259" key="5">
    <source>
        <dbReference type="PROSITE" id="PS50111"/>
    </source>
</evidence>
<gene>
    <name evidence="6" type="ORF">PIL02S_05094</name>
</gene>
<feature type="transmembrane region" description="Helical" evidence="4">
    <location>
        <begin position="62"/>
        <end position="83"/>
    </location>
</feature>
<dbReference type="SUPFAM" id="SSF58104">
    <property type="entry name" value="Methyl-accepting chemotaxis protein (MCP) signaling domain"/>
    <property type="match status" value="1"/>
</dbReference>
<keyword evidence="4" id="KW-0812">Transmembrane</keyword>
<comment type="caution">
    <text evidence="6">The sequence shown here is derived from an EMBL/GenBank/DDBJ whole genome shotgun (WGS) entry which is preliminary data.</text>
</comment>
<feature type="transmembrane region" description="Helical" evidence="4">
    <location>
        <begin position="134"/>
        <end position="153"/>
    </location>
</feature>
<name>A0A2W0CGF3_9BACL</name>
<feature type="transmembrane region" description="Helical" evidence="4">
    <location>
        <begin position="12"/>
        <end position="31"/>
    </location>
</feature>
<proteinExistence type="predicted"/>
<feature type="transmembrane region" description="Helical" evidence="4">
    <location>
        <begin position="37"/>
        <end position="55"/>
    </location>
</feature>
<accession>A0A2W0CGF3</accession>
<feature type="domain" description="Methyl-accepting transducer" evidence="5">
    <location>
        <begin position="199"/>
        <end position="456"/>
    </location>
</feature>
<dbReference type="EMBL" id="PRLG01000028">
    <property type="protein sequence ID" value="PYY26918.1"/>
    <property type="molecule type" value="Genomic_DNA"/>
</dbReference>
<feature type="region of interest" description="Disordered" evidence="3">
    <location>
        <begin position="485"/>
        <end position="514"/>
    </location>
</feature>
<sequence>MNRYDEIIWKRNKLINIILWIIVAIGLGLIFLLPKLLVSSSIAILFAGWVTYANVKRKHIHLIPWLITLIITICGVYIGWGAVNFSLSLVLTAILLLYPNKKLFMIGFFISLANSVLQLFVINTENTIDFIGNIVNVGMFALTGAILMLVSHLNQRLFLDSELRWQEVEQSKQKVESMMERVKESVEGLSLYTDQLKQKVDATGSITNEVTLGFSEVAKGVEFQATSVAEISESLSLSDHHIRDVASYSSQMKELSASMASSTETGSAQMDHLNVQMQELYETIDTTASDMRKFNEESEAMSLMLNSISDIANQTNLLALNAAIEAARAGEHGRGFAVVSEEVRKLAEHSGQSANDIGTILTRLKGQTQGLTDRFERIRLALQEGRDSVQTAEVVFRTINSNSQEVLNQAMDIESSSATMKESSTKVVNEVSEISSVTQQSSAATEEILASMEEQRNLTQKMVDSFGELEQLILNLNELVSDHQLSSPVTEEKADDRPSPSVVPIDTLSAKKAV</sequence>
<dbReference type="SMART" id="SM00283">
    <property type="entry name" value="MA"/>
    <property type="match status" value="1"/>
</dbReference>
<dbReference type="Gene3D" id="1.10.287.950">
    <property type="entry name" value="Methyl-accepting chemotaxis protein"/>
    <property type="match status" value="1"/>
</dbReference>
<dbReference type="Proteomes" id="UP000247459">
    <property type="component" value="Unassembled WGS sequence"/>
</dbReference>
<dbReference type="GO" id="GO:0016020">
    <property type="term" value="C:membrane"/>
    <property type="evidence" value="ECO:0007669"/>
    <property type="project" value="InterPro"/>
</dbReference>
<dbReference type="PROSITE" id="PS50111">
    <property type="entry name" value="CHEMOTAXIS_TRANSDUC_2"/>
    <property type="match status" value="1"/>
</dbReference>
<dbReference type="OrthoDB" id="2166737at2"/>
<dbReference type="Pfam" id="PF00015">
    <property type="entry name" value="MCPsignal"/>
    <property type="match status" value="1"/>
</dbReference>
<dbReference type="GO" id="GO:0007165">
    <property type="term" value="P:signal transduction"/>
    <property type="evidence" value="ECO:0007669"/>
    <property type="project" value="UniProtKB-KW"/>
</dbReference>
<evidence type="ECO:0000313" key="7">
    <source>
        <dbReference type="Proteomes" id="UP000247459"/>
    </source>
</evidence>
<keyword evidence="4" id="KW-1133">Transmembrane helix</keyword>
<evidence type="ECO:0000256" key="2">
    <source>
        <dbReference type="PROSITE-ProRule" id="PRU00284"/>
    </source>
</evidence>
<evidence type="ECO:0000256" key="3">
    <source>
        <dbReference type="SAM" id="MobiDB-lite"/>
    </source>
</evidence>
<keyword evidence="1 2" id="KW-0807">Transducer</keyword>
<dbReference type="PANTHER" id="PTHR32089">
    <property type="entry name" value="METHYL-ACCEPTING CHEMOTAXIS PROTEIN MCPB"/>
    <property type="match status" value="1"/>
</dbReference>
<evidence type="ECO:0000256" key="4">
    <source>
        <dbReference type="SAM" id="Phobius"/>
    </source>
</evidence>